<sequence>MKRGSLTIRRAQVTVPIDYHAQTVEQYVAAYIDQGRRAFWQLKSPLFAIRSVVQKMTAKKSSLSRLKVAVGASTTKVPAKKSFQSFRPARSN</sequence>
<dbReference type="EMBL" id="JAQQDW010000063">
    <property type="protein sequence ID" value="MFM0106800.1"/>
    <property type="molecule type" value="Genomic_DNA"/>
</dbReference>
<proteinExistence type="predicted"/>
<dbReference type="Proteomes" id="UP001629235">
    <property type="component" value="Unassembled WGS sequence"/>
</dbReference>
<keyword evidence="2" id="KW-1185">Reference proteome</keyword>
<reference evidence="1 2" key="1">
    <citation type="journal article" date="2024" name="Chem. Sci.">
        <title>Discovery of megapolipeptins by genome mining of a Burkholderiales bacteria collection.</title>
        <authorList>
            <person name="Paulo B.S."/>
            <person name="Recchia M.J.J."/>
            <person name="Lee S."/>
            <person name="Fergusson C.H."/>
            <person name="Romanowski S.B."/>
            <person name="Hernandez A."/>
            <person name="Krull N."/>
            <person name="Liu D.Y."/>
            <person name="Cavanagh H."/>
            <person name="Bos A."/>
            <person name="Gray C.A."/>
            <person name="Murphy B.T."/>
            <person name="Linington R.G."/>
            <person name="Eustaquio A.S."/>
        </authorList>
    </citation>
    <scope>NUCLEOTIDE SEQUENCE [LARGE SCALE GENOMIC DNA]</scope>
    <source>
        <strain evidence="1 2">RL18-126-BIB-B</strain>
    </source>
</reference>
<evidence type="ECO:0000313" key="2">
    <source>
        <dbReference type="Proteomes" id="UP001629235"/>
    </source>
</evidence>
<accession>A0ACC7NJ96</accession>
<protein>
    <submittedName>
        <fullName evidence="1">Uncharacterized protein</fullName>
    </submittedName>
</protein>
<evidence type="ECO:0000313" key="1">
    <source>
        <dbReference type="EMBL" id="MFM0106800.1"/>
    </source>
</evidence>
<gene>
    <name evidence="1" type="ORF">PQR01_25750</name>
</gene>
<name>A0ACC7NJ96_9BURK</name>
<comment type="caution">
    <text evidence="1">The sequence shown here is derived from an EMBL/GenBank/DDBJ whole genome shotgun (WGS) entry which is preliminary data.</text>
</comment>
<organism evidence="1 2">
    <name type="scientific">Paraburkholderia rhynchosiae</name>
    <dbReference type="NCBI Taxonomy" id="487049"/>
    <lineage>
        <taxon>Bacteria</taxon>
        <taxon>Pseudomonadati</taxon>
        <taxon>Pseudomonadota</taxon>
        <taxon>Betaproteobacteria</taxon>
        <taxon>Burkholderiales</taxon>
        <taxon>Burkholderiaceae</taxon>
        <taxon>Paraburkholderia</taxon>
    </lineage>
</organism>